<evidence type="ECO:0000256" key="2">
    <source>
        <dbReference type="SAM" id="SignalP"/>
    </source>
</evidence>
<dbReference type="Proteomes" id="UP000000851">
    <property type="component" value="Chromosome"/>
</dbReference>
<sequence precursor="true">MVKRKRVVAVVVAIAALGATGTASAATSGNTPAPSPTKSGAPAVAGNDTSVDKSAGKSDGKSDGKSADAGKDEFAALAAKLGVTTDRLNAAMVAAKMSLASTNGGTPQAFYAAIAANLGLPVARVQDALGTEIFRKGPEGGKPSKHGVPGPSPFTTDSAAAFVAHELGVDQKKAKTALAAVVALDDARGGVDPTSKAFGDIAASLGVSSSRLATALTDLKMSIGGTKG</sequence>
<evidence type="ECO:0000313" key="4">
    <source>
        <dbReference type="Proteomes" id="UP000000851"/>
    </source>
</evidence>
<dbReference type="OrthoDB" id="3540399at2"/>
<dbReference type="eggNOG" id="ENOG502ZH4D">
    <property type="taxonomic scope" value="Bacteria"/>
</dbReference>
<dbReference type="InParanoid" id="C7PX70"/>
<organism evidence="3 4">
    <name type="scientific">Catenulispora acidiphila (strain DSM 44928 / JCM 14897 / NBRC 102108 / NRRL B-24433 / ID139908)</name>
    <dbReference type="NCBI Taxonomy" id="479433"/>
    <lineage>
        <taxon>Bacteria</taxon>
        <taxon>Bacillati</taxon>
        <taxon>Actinomycetota</taxon>
        <taxon>Actinomycetes</taxon>
        <taxon>Catenulisporales</taxon>
        <taxon>Catenulisporaceae</taxon>
        <taxon>Catenulispora</taxon>
    </lineage>
</organism>
<dbReference type="EMBL" id="CP001700">
    <property type="protein sequence ID" value="ACU69421.1"/>
    <property type="molecule type" value="Genomic_DNA"/>
</dbReference>
<feature type="compositionally biased region" description="Low complexity" evidence="1">
    <location>
        <begin position="23"/>
        <end position="32"/>
    </location>
</feature>
<dbReference type="KEGG" id="cai:Caci_0469"/>
<keyword evidence="4" id="KW-1185">Reference proteome</keyword>
<dbReference type="AlphaFoldDB" id="C7PX70"/>
<name>C7PX70_CATAD</name>
<accession>C7PX70</accession>
<evidence type="ECO:0000313" key="3">
    <source>
        <dbReference type="EMBL" id="ACU69421.1"/>
    </source>
</evidence>
<feature type="compositionally biased region" description="Basic and acidic residues" evidence="1">
    <location>
        <begin position="50"/>
        <end position="68"/>
    </location>
</feature>
<reference evidence="3 4" key="1">
    <citation type="journal article" date="2009" name="Stand. Genomic Sci.">
        <title>Complete genome sequence of Catenulispora acidiphila type strain (ID 139908).</title>
        <authorList>
            <person name="Copeland A."/>
            <person name="Lapidus A."/>
            <person name="Glavina Del Rio T."/>
            <person name="Nolan M."/>
            <person name="Lucas S."/>
            <person name="Chen F."/>
            <person name="Tice H."/>
            <person name="Cheng J.F."/>
            <person name="Bruce D."/>
            <person name="Goodwin L."/>
            <person name="Pitluck S."/>
            <person name="Mikhailova N."/>
            <person name="Pati A."/>
            <person name="Ivanova N."/>
            <person name="Mavromatis K."/>
            <person name="Chen A."/>
            <person name="Palaniappan K."/>
            <person name="Chain P."/>
            <person name="Land M."/>
            <person name="Hauser L."/>
            <person name="Chang Y.J."/>
            <person name="Jeffries C.D."/>
            <person name="Chertkov O."/>
            <person name="Brettin T."/>
            <person name="Detter J.C."/>
            <person name="Han C."/>
            <person name="Ali Z."/>
            <person name="Tindall B.J."/>
            <person name="Goker M."/>
            <person name="Bristow J."/>
            <person name="Eisen J.A."/>
            <person name="Markowitz V."/>
            <person name="Hugenholtz P."/>
            <person name="Kyrpides N.C."/>
            <person name="Klenk H.P."/>
        </authorList>
    </citation>
    <scope>NUCLEOTIDE SEQUENCE [LARGE SCALE GENOMIC DNA]</scope>
    <source>
        <strain evidence="4">DSM 44928 / JCM 14897 / NBRC 102108 / NRRL B-24433 / ID139908</strain>
    </source>
</reference>
<dbReference type="HOGENOM" id="CLU_1213025_0_0_11"/>
<proteinExistence type="predicted"/>
<feature type="region of interest" description="Disordered" evidence="1">
    <location>
        <begin position="23"/>
        <end position="68"/>
    </location>
</feature>
<feature type="signal peptide" evidence="2">
    <location>
        <begin position="1"/>
        <end position="25"/>
    </location>
</feature>
<protein>
    <submittedName>
        <fullName evidence="3">Uncharacterized protein</fullName>
    </submittedName>
</protein>
<dbReference type="STRING" id="479433.Caci_0469"/>
<evidence type="ECO:0000256" key="1">
    <source>
        <dbReference type="SAM" id="MobiDB-lite"/>
    </source>
</evidence>
<keyword evidence="2" id="KW-0732">Signal</keyword>
<feature type="chain" id="PRO_5002982274" evidence="2">
    <location>
        <begin position="26"/>
        <end position="228"/>
    </location>
</feature>
<dbReference type="RefSeq" id="WP_012784716.1">
    <property type="nucleotide sequence ID" value="NC_013131.1"/>
</dbReference>
<gene>
    <name evidence="3" type="ordered locus">Caci_0469</name>
</gene>